<feature type="compositionally biased region" description="Polar residues" evidence="1">
    <location>
        <begin position="167"/>
        <end position="189"/>
    </location>
</feature>
<keyword evidence="3" id="KW-1185">Reference proteome</keyword>
<dbReference type="InterPro" id="IPR039300">
    <property type="entry name" value="JASON"/>
</dbReference>
<dbReference type="PANTHER" id="PTHR33318:SF16">
    <property type="entry name" value="FK506-BINDING NUCLEAR-LIKE PROTEIN"/>
    <property type="match status" value="1"/>
</dbReference>
<proteinExistence type="predicted"/>
<sequence length="321" mass="36136">MGCFLGCFGFSSKRKRRKPATKIQPGDHQKLGSYEPLDSAAAKLDIKEQQTNSDLEQRSEESKKTLKQIIRKKVSFNLNVQTYEPIPKAEESAGYSWESEEDKKEESGKETANDGQSYPPGYRYGNYIDSLDEEDELAYEESDLDEDDFDDDYDNEEDVDGIDELRTSQGSMEQFTSLSVKMEDSSTQLGEEKDKNLKPPGDSKAQENSQQVHSVLSPVENLAQWRAIKARGMPSSKHQRKENVASEHKLQKPFNSLGSYGHSTPPMQEVAVNASLSNWLISSDPGLFKTASIPKSSNSDFERTCLGQDREDMPMLDITNF</sequence>
<feature type="compositionally biased region" description="Basic and acidic residues" evidence="1">
    <location>
        <begin position="241"/>
        <end position="250"/>
    </location>
</feature>
<dbReference type="GO" id="GO:0007142">
    <property type="term" value="P:male meiosis II"/>
    <property type="evidence" value="ECO:0007669"/>
    <property type="project" value="InterPro"/>
</dbReference>
<feature type="compositionally biased region" description="Acidic residues" evidence="1">
    <location>
        <begin position="130"/>
        <end position="162"/>
    </location>
</feature>
<organism evidence="2 3">
    <name type="scientific">Turnera subulata</name>
    <dbReference type="NCBI Taxonomy" id="218843"/>
    <lineage>
        <taxon>Eukaryota</taxon>
        <taxon>Viridiplantae</taxon>
        <taxon>Streptophyta</taxon>
        <taxon>Embryophyta</taxon>
        <taxon>Tracheophyta</taxon>
        <taxon>Spermatophyta</taxon>
        <taxon>Magnoliopsida</taxon>
        <taxon>eudicotyledons</taxon>
        <taxon>Gunneridae</taxon>
        <taxon>Pentapetalae</taxon>
        <taxon>rosids</taxon>
        <taxon>fabids</taxon>
        <taxon>Malpighiales</taxon>
        <taxon>Passifloraceae</taxon>
        <taxon>Turnera</taxon>
    </lineage>
</organism>
<name>A0A9Q0FC24_9ROSI</name>
<feature type="compositionally biased region" description="Basic and acidic residues" evidence="1">
    <location>
        <begin position="300"/>
        <end position="313"/>
    </location>
</feature>
<evidence type="ECO:0000256" key="1">
    <source>
        <dbReference type="SAM" id="MobiDB-lite"/>
    </source>
</evidence>
<feature type="region of interest" description="Disordered" evidence="1">
    <location>
        <begin position="291"/>
        <end position="321"/>
    </location>
</feature>
<feature type="region of interest" description="Disordered" evidence="1">
    <location>
        <begin position="81"/>
        <end position="217"/>
    </location>
</feature>
<evidence type="ECO:0000313" key="3">
    <source>
        <dbReference type="Proteomes" id="UP001141552"/>
    </source>
</evidence>
<dbReference type="OrthoDB" id="1695907at2759"/>
<feature type="region of interest" description="Disordered" evidence="1">
    <location>
        <begin position="231"/>
        <end position="262"/>
    </location>
</feature>
<comment type="caution">
    <text evidence="2">The sequence shown here is derived from an EMBL/GenBank/DDBJ whole genome shotgun (WGS) entry which is preliminary data.</text>
</comment>
<feature type="region of interest" description="Disordered" evidence="1">
    <location>
        <begin position="14"/>
        <end position="36"/>
    </location>
</feature>
<accession>A0A9Q0FC24</accession>
<feature type="compositionally biased region" description="Basic and acidic residues" evidence="1">
    <location>
        <begin position="101"/>
        <end position="112"/>
    </location>
</feature>
<evidence type="ECO:0000313" key="2">
    <source>
        <dbReference type="EMBL" id="KAJ4827979.1"/>
    </source>
</evidence>
<dbReference type="Proteomes" id="UP001141552">
    <property type="component" value="Unassembled WGS sequence"/>
</dbReference>
<dbReference type="PANTHER" id="PTHR33318">
    <property type="entry name" value="ASPARTYL/GLUTAMYL-TRNA(ASN/GLN) AMIDOTRANSFERASE SUBUNIT"/>
    <property type="match status" value="1"/>
</dbReference>
<dbReference type="EMBL" id="JAKUCV010006292">
    <property type="protein sequence ID" value="KAJ4827979.1"/>
    <property type="molecule type" value="Genomic_DNA"/>
</dbReference>
<protein>
    <submittedName>
        <fullName evidence="2">Uncharacterized protein</fullName>
    </submittedName>
</protein>
<feature type="compositionally biased region" description="Polar residues" evidence="1">
    <location>
        <begin position="253"/>
        <end position="262"/>
    </location>
</feature>
<reference evidence="2" key="1">
    <citation type="submission" date="2022-02" db="EMBL/GenBank/DDBJ databases">
        <authorList>
            <person name="Henning P.M."/>
            <person name="McCubbin A.G."/>
            <person name="Shore J.S."/>
        </authorList>
    </citation>
    <scope>NUCLEOTIDE SEQUENCE</scope>
    <source>
        <strain evidence="2">F60SS</strain>
        <tissue evidence="2">Leaves</tissue>
    </source>
</reference>
<dbReference type="AlphaFoldDB" id="A0A9Q0FC24"/>
<reference evidence="2" key="2">
    <citation type="journal article" date="2023" name="Plants (Basel)">
        <title>Annotation of the Turnera subulata (Passifloraceae) Draft Genome Reveals the S-Locus Evolved after the Divergence of Turneroideae from Passifloroideae in a Stepwise Manner.</title>
        <authorList>
            <person name="Henning P.M."/>
            <person name="Roalson E.H."/>
            <person name="Mir W."/>
            <person name="McCubbin A.G."/>
            <person name="Shore J.S."/>
        </authorList>
    </citation>
    <scope>NUCLEOTIDE SEQUENCE</scope>
    <source>
        <strain evidence="2">F60SS</strain>
    </source>
</reference>
<gene>
    <name evidence="2" type="ORF">Tsubulata_009512</name>
</gene>